<dbReference type="EMBL" id="PYOJ01000078">
    <property type="protein sequence ID" value="PSV85786.1"/>
    <property type="molecule type" value="Genomic_DNA"/>
</dbReference>
<dbReference type="AlphaFoldDB" id="A0A2T3M425"/>
<feature type="non-terminal residue" evidence="1">
    <location>
        <position position="431"/>
    </location>
</feature>
<comment type="caution">
    <text evidence="1">The sequence shown here is derived from an EMBL/GenBank/DDBJ whole genome shotgun (WGS) entry which is preliminary data.</text>
</comment>
<reference evidence="1 2" key="1">
    <citation type="submission" date="2018-03" db="EMBL/GenBank/DDBJ databases">
        <title>Whole genome sequencing of Histamine producing bacteria.</title>
        <authorList>
            <person name="Butler K."/>
        </authorList>
    </citation>
    <scope>NUCLEOTIDE SEQUENCE [LARGE SCALE GENOMIC DNA]</scope>
    <source>
        <strain evidence="1 2">ATCC 33979</strain>
    </source>
</reference>
<dbReference type="Proteomes" id="UP000240410">
    <property type="component" value="Unassembled WGS sequence"/>
</dbReference>
<protein>
    <submittedName>
        <fullName evidence="1">Uncharacterized protein</fullName>
    </submittedName>
</protein>
<evidence type="ECO:0000313" key="2">
    <source>
        <dbReference type="Proteomes" id="UP000240410"/>
    </source>
</evidence>
<sequence length="431" mass="43708">VGRNDFRSVSGIQDYIDDINTSNVNFTLIQNAAQANDGTSVEIATLDTVLDLTAVIAANLTQYQSEIGNASTVATVNDLQLIIDRVNSSVEAFTIVQTAASTSDATAVLTDVLNDIIGLTFTGANLSDYQVAIGSENEIVDISALQTLITNVDNTVGAFSAVQTAASNSDASNLSTTTFDNIDGLSYSEANFTDYQEAIAAESSIADVAALQALIVNVDTSISALTDVTLAASSSDASGITAATLNSIIGLTFDSANVTDYQAAIAAEASIADVAALQALINSVDTSVAAFTDVQTAASNSDASGVSETTLGSIISLTFDAANLTAYQAAIAAESSIADVAALQTLINNIDASLSAFAAVQAAATSSDASGVSETTLSDIIGLTFDSANFTDYQGAIAAEAGIADVAALQALIDRVDASVLAFDGVQLATL</sequence>
<gene>
    <name evidence="1" type="ORF">CTM89_21190</name>
</gene>
<proteinExistence type="predicted"/>
<name>A0A2T3M425_PHOLE</name>
<evidence type="ECO:0000313" key="1">
    <source>
        <dbReference type="EMBL" id="PSV85786.1"/>
    </source>
</evidence>
<feature type="non-terminal residue" evidence="1">
    <location>
        <position position="1"/>
    </location>
</feature>
<accession>A0A2T3M425</accession>
<organism evidence="1 2">
    <name type="scientific">Photobacterium leiognathi</name>
    <dbReference type="NCBI Taxonomy" id="553611"/>
    <lineage>
        <taxon>Bacteria</taxon>
        <taxon>Pseudomonadati</taxon>
        <taxon>Pseudomonadota</taxon>
        <taxon>Gammaproteobacteria</taxon>
        <taxon>Vibrionales</taxon>
        <taxon>Vibrionaceae</taxon>
        <taxon>Photobacterium</taxon>
    </lineage>
</organism>